<evidence type="ECO:0000313" key="3">
    <source>
        <dbReference type="Proteomes" id="UP000823775"/>
    </source>
</evidence>
<evidence type="ECO:0000256" key="1">
    <source>
        <dbReference type="SAM" id="MobiDB-lite"/>
    </source>
</evidence>
<gene>
    <name evidence="2" type="ORF">HAX54_046359</name>
</gene>
<organism evidence="2 3">
    <name type="scientific">Datura stramonium</name>
    <name type="common">Jimsonweed</name>
    <name type="synonym">Common thornapple</name>
    <dbReference type="NCBI Taxonomy" id="4076"/>
    <lineage>
        <taxon>Eukaryota</taxon>
        <taxon>Viridiplantae</taxon>
        <taxon>Streptophyta</taxon>
        <taxon>Embryophyta</taxon>
        <taxon>Tracheophyta</taxon>
        <taxon>Spermatophyta</taxon>
        <taxon>Magnoliopsida</taxon>
        <taxon>eudicotyledons</taxon>
        <taxon>Gunneridae</taxon>
        <taxon>Pentapetalae</taxon>
        <taxon>asterids</taxon>
        <taxon>lamiids</taxon>
        <taxon>Solanales</taxon>
        <taxon>Solanaceae</taxon>
        <taxon>Solanoideae</taxon>
        <taxon>Datureae</taxon>
        <taxon>Datura</taxon>
    </lineage>
</organism>
<keyword evidence="3" id="KW-1185">Reference proteome</keyword>
<reference evidence="2 3" key="1">
    <citation type="journal article" date="2021" name="BMC Genomics">
        <title>Datura genome reveals duplications of psychoactive alkaloid biosynthetic genes and high mutation rate following tissue culture.</title>
        <authorList>
            <person name="Rajewski A."/>
            <person name="Carter-House D."/>
            <person name="Stajich J."/>
            <person name="Litt A."/>
        </authorList>
    </citation>
    <scope>NUCLEOTIDE SEQUENCE [LARGE SCALE GENOMIC DNA]</scope>
    <source>
        <strain evidence="2">AR-01</strain>
    </source>
</reference>
<sequence>MGKEVIDADIAGDSYPALLPATKITGHVGSLKEGARDRHAGKVGNPIQPKQMGRNNMHGPIPADPLIQNRPRTIYAATDSADPLEIEILANIDPKVGNSIATTEGELGGKEINNTYLEGTKIVEEEANRNMLAKDMQQNHSASTPISILIAAGSSRHAETTLNCIRQKSEVGENAQLCNTSGNLPLTITGKQELSCTMEDYDQDFQLQAAKRGEIREIVDAEPVKFLKDDDWATKLFKPHALEYI</sequence>
<evidence type="ECO:0000313" key="2">
    <source>
        <dbReference type="EMBL" id="MCE3050042.1"/>
    </source>
</evidence>
<dbReference type="EMBL" id="JACEIK010007306">
    <property type="protein sequence ID" value="MCE3050042.1"/>
    <property type="molecule type" value="Genomic_DNA"/>
</dbReference>
<proteinExistence type="predicted"/>
<accession>A0ABS8WKN1</accession>
<dbReference type="Proteomes" id="UP000823775">
    <property type="component" value="Unassembled WGS sequence"/>
</dbReference>
<name>A0ABS8WKN1_DATST</name>
<protein>
    <submittedName>
        <fullName evidence="2">Uncharacterized protein</fullName>
    </submittedName>
</protein>
<comment type="caution">
    <text evidence="2">The sequence shown here is derived from an EMBL/GenBank/DDBJ whole genome shotgun (WGS) entry which is preliminary data.</text>
</comment>
<feature type="region of interest" description="Disordered" evidence="1">
    <location>
        <begin position="34"/>
        <end position="55"/>
    </location>
</feature>